<organism evidence="2 3">
    <name type="scientific">Hypsibius exemplaris</name>
    <name type="common">Freshwater tardigrade</name>
    <dbReference type="NCBI Taxonomy" id="2072580"/>
    <lineage>
        <taxon>Eukaryota</taxon>
        <taxon>Metazoa</taxon>
        <taxon>Ecdysozoa</taxon>
        <taxon>Tardigrada</taxon>
        <taxon>Eutardigrada</taxon>
        <taxon>Parachela</taxon>
        <taxon>Hypsibioidea</taxon>
        <taxon>Hypsibiidae</taxon>
        <taxon>Hypsibius</taxon>
    </lineage>
</organism>
<evidence type="ECO:0000256" key="1">
    <source>
        <dbReference type="SAM" id="MobiDB-lite"/>
    </source>
</evidence>
<proteinExistence type="predicted"/>
<evidence type="ECO:0008006" key="4">
    <source>
        <dbReference type="Google" id="ProtNLM"/>
    </source>
</evidence>
<feature type="compositionally biased region" description="Polar residues" evidence="1">
    <location>
        <begin position="420"/>
        <end position="431"/>
    </location>
</feature>
<accession>A0A1W0WET4</accession>
<gene>
    <name evidence="2" type="ORF">BV898_12086</name>
</gene>
<reference evidence="3" key="1">
    <citation type="submission" date="2017-01" db="EMBL/GenBank/DDBJ databases">
        <title>Comparative genomics of anhydrobiosis in the tardigrade Hypsibius dujardini.</title>
        <authorList>
            <person name="Yoshida Y."/>
            <person name="Koutsovoulos G."/>
            <person name="Laetsch D."/>
            <person name="Stevens L."/>
            <person name="Kumar S."/>
            <person name="Horikawa D."/>
            <person name="Ishino K."/>
            <person name="Komine S."/>
            <person name="Tomita M."/>
            <person name="Blaxter M."/>
            <person name="Arakawa K."/>
        </authorList>
    </citation>
    <scope>NUCLEOTIDE SEQUENCE [LARGE SCALE GENOMIC DNA]</scope>
    <source>
        <strain evidence="3">Z151</strain>
    </source>
</reference>
<dbReference type="Proteomes" id="UP000192578">
    <property type="component" value="Unassembled WGS sequence"/>
</dbReference>
<protein>
    <recommendedName>
        <fullName evidence="4">BEN domain-containing protein</fullName>
    </recommendedName>
</protein>
<name>A0A1W0WET4_HYPEX</name>
<dbReference type="AlphaFoldDB" id="A0A1W0WET4"/>
<keyword evidence="3" id="KW-1185">Reference proteome</keyword>
<comment type="caution">
    <text evidence="2">The sequence shown here is derived from an EMBL/GenBank/DDBJ whole genome shotgun (WGS) entry which is preliminary data.</text>
</comment>
<evidence type="ECO:0000313" key="3">
    <source>
        <dbReference type="Proteomes" id="UP000192578"/>
    </source>
</evidence>
<sequence>MVRQNLVVLRSFADRNSRSLRPSTGGILCHVGVLKTVPITAVQGPRTEEKVAETLSRSAKNPRSIGSGNLREMRVLQETTRVACKCRIVQAEGCSRSTWFLIPSTGKETGKSSSTTVYQGFVMFASYGEKAGISASEECDQQMNEEFKEQAYSDGIKLAQKCGITLKKGVCTDVSDAPEVIFTRTPEPAAQSGPASTSFPNTAQECVCKAQWEEHMKNFRQLKEEWMKEIQTKVQREHEELQNRLLKSVQKKIDSRVEAHVCNAEQEIAGLCVELINLTVKMNNLPVAVASEIAFEENNEPKTVDQVAQEYTSKLIGRADITDWRMATGIVMADLFTFHEMATSVVTPRGASMSEKNKNLLDNSRVQVVRKFVKLLCAEKRMPVPKSSDVTVKMSSFLTTKRGQKRKLEKDSTSADAGETTGSDDLSNTSS</sequence>
<dbReference type="EMBL" id="MTYJ01000118">
    <property type="protein sequence ID" value="OQV13692.1"/>
    <property type="molecule type" value="Genomic_DNA"/>
</dbReference>
<evidence type="ECO:0000313" key="2">
    <source>
        <dbReference type="EMBL" id="OQV13692.1"/>
    </source>
</evidence>
<feature type="region of interest" description="Disordered" evidence="1">
    <location>
        <begin position="394"/>
        <end position="431"/>
    </location>
</feature>